<organism evidence="2 3">
    <name type="scientific">Cephalotus follicularis</name>
    <name type="common">Albany pitcher plant</name>
    <dbReference type="NCBI Taxonomy" id="3775"/>
    <lineage>
        <taxon>Eukaryota</taxon>
        <taxon>Viridiplantae</taxon>
        <taxon>Streptophyta</taxon>
        <taxon>Embryophyta</taxon>
        <taxon>Tracheophyta</taxon>
        <taxon>Spermatophyta</taxon>
        <taxon>Magnoliopsida</taxon>
        <taxon>eudicotyledons</taxon>
        <taxon>Gunneridae</taxon>
        <taxon>Pentapetalae</taxon>
        <taxon>rosids</taxon>
        <taxon>fabids</taxon>
        <taxon>Oxalidales</taxon>
        <taxon>Cephalotaceae</taxon>
        <taxon>Cephalotus</taxon>
    </lineage>
</organism>
<dbReference type="InParanoid" id="A0A1Q3BQ31"/>
<dbReference type="OrthoDB" id="1421967at2759"/>
<dbReference type="AlphaFoldDB" id="A0A1Q3BQ31"/>
<dbReference type="Pfam" id="PF13966">
    <property type="entry name" value="zf-RVT"/>
    <property type="match status" value="1"/>
</dbReference>
<evidence type="ECO:0000259" key="1">
    <source>
        <dbReference type="Pfam" id="PF13966"/>
    </source>
</evidence>
<dbReference type="Proteomes" id="UP000187406">
    <property type="component" value="Unassembled WGS sequence"/>
</dbReference>
<dbReference type="EMBL" id="BDDD01000785">
    <property type="protein sequence ID" value="GAV70131.1"/>
    <property type="molecule type" value="Genomic_DNA"/>
</dbReference>
<reference evidence="3" key="1">
    <citation type="submission" date="2016-04" db="EMBL/GenBank/DDBJ databases">
        <title>Cephalotus genome sequencing.</title>
        <authorList>
            <person name="Fukushima K."/>
            <person name="Hasebe M."/>
            <person name="Fang X."/>
        </authorList>
    </citation>
    <scope>NUCLEOTIDE SEQUENCE [LARGE SCALE GENOMIC DNA]</scope>
    <source>
        <strain evidence="3">cv. St1</strain>
    </source>
</reference>
<gene>
    <name evidence="2" type="ORF">CFOL_v3_13629</name>
</gene>
<protein>
    <submittedName>
        <fullName evidence="2">Zf-RVT domain-containing protein</fullName>
    </submittedName>
</protein>
<feature type="non-terminal residue" evidence="2">
    <location>
        <position position="1"/>
    </location>
</feature>
<feature type="domain" description="Reverse transcriptase zinc-binding" evidence="1">
    <location>
        <begin position="225"/>
        <end position="309"/>
    </location>
</feature>
<proteinExistence type="predicted"/>
<evidence type="ECO:0000313" key="3">
    <source>
        <dbReference type="Proteomes" id="UP000187406"/>
    </source>
</evidence>
<evidence type="ECO:0000313" key="2">
    <source>
        <dbReference type="EMBL" id="GAV70131.1"/>
    </source>
</evidence>
<accession>A0A1Q3BQ31</accession>
<comment type="caution">
    <text evidence="2">The sequence shown here is derived from an EMBL/GenBank/DDBJ whole genome shotgun (WGS) entry which is preliminary data.</text>
</comment>
<dbReference type="PANTHER" id="PTHR33116">
    <property type="entry name" value="REVERSE TRANSCRIPTASE ZINC-BINDING DOMAIN-CONTAINING PROTEIN-RELATED-RELATED"/>
    <property type="match status" value="1"/>
</dbReference>
<dbReference type="STRING" id="3775.A0A1Q3BQ31"/>
<dbReference type="PANTHER" id="PTHR33116:SF76">
    <property type="entry name" value="DUF4283 DOMAIN-CONTAINING PROTEIN"/>
    <property type="match status" value="1"/>
</dbReference>
<sequence length="330" mass="38756">KSLSFAGRLQLVKATLVSMQTYWCNTFLLPISTIKDSERTLRKFPWGGTSRGKVKWAEICKPQEEGGLGIKDVRKWNKTLLVKQIWNLLMAQSLWAKWCQVYLIHRSSFWILPARGLLSWSWRQIQLLRPLVSHHLKYVCGNRERFSLWYDPWLHGESVHALYGHSVIYDTSLDISARVKDILREGEWCWPQVSGDLIEIQQWEQHIPISTDPDTIYWGRVGESFTISKAWQDMHTRCSEIAWHNLVWHPYRIQKHAFILWLALQGAHRTRNKLMAAGVIQSASCVFNCGEMETATHLFFMCPYTARVWMEVLRMCNVERTVVTPRFHRT</sequence>
<name>A0A1Q3BQ31_CEPFO</name>
<dbReference type="InterPro" id="IPR026960">
    <property type="entry name" value="RVT-Znf"/>
</dbReference>
<keyword evidence="3" id="KW-1185">Reference proteome</keyword>